<accession>A0A290Q6J4</accession>
<proteinExistence type="predicted"/>
<protein>
    <submittedName>
        <fullName evidence="2">Uncharacterized protein</fullName>
    </submittedName>
</protein>
<evidence type="ECO:0000313" key="3">
    <source>
        <dbReference type="Proteomes" id="UP000217265"/>
    </source>
</evidence>
<dbReference type="RefSeq" id="WP_096055675.1">
    <property type="nucleotide sequence ID" value="NZ_CP023344.1"/>
</dbReference>
<dbReference type="Pfam" id="PF09694">
    <property type="entry name" value="Gcw_chp"/>
    <property type="match status" value="1"/>
</dbReference>
<dbReference type="OrthoDB" id="192997at2"/>
<keyword evidence="1" id="KW-0732">Signal</keyword>
<evidence type="ECO:0000256" key="1">
    <source>
        <dbReference type="SAM" id="SignalP"/>
    </source>
</evidence>
<feature type="chain" id="PRO_5012877556" evidence="1">
    <location>
        <begin position="20"/>
        <end position="240"/>
    </location>
</feature>
<keyword evidence="3" id="KW-1185">Reference proteome</keyword>
<name>A0A290Q6J4_9BACT</name>
<organism evidence="2 3">
    <name type="scientific">Nibricoccus aquaticus</name>
    <dbReference type="NCBI Taxonomy" id="2576891"/>
    <lineage>
        <taxon>Bacteria</taxon>
        <taxon>Pseudomonadati</taxon>
        <taxon>Verrucomicrobiota</taxon>
        <taxon>Opitutia</taxon>
        <taxon>Opitutales</taxon>
        <taxon>Opitutaceae</taxon>
        <taxon>Nibricoccus</taxon>
    </lineage>
</organism>
<feature type="signal peptide" evidence="1">
    <location>
        <begin position="1"/>
        <end position="19"/>
    </location>
</feature>
<gene>
    <name evidence="2" type="ORF">CMV30_08820</name>
</gene>
<reference evidence="2 3" key="1">
    <citation type="submission" date="2017-09" db="EMBL/GenBank/DDBJ databases">
        <title>Complete genome sequence of Verrucomicrobial strain HZ-65, isolated from freshwater.</title>
        <authorList>
            <person name="Choi A."/>
        </authorList>
    </citation>
    <scope>NUCLEOTIDE SEQUENCE [LARGE SCALE GENOMIC DNA]</scope>
    <source>
        <strain evidence="2 3">HZ-65</strain>
    </source>
</reference>
<sequence>MKKTAILLAAIAAGTGLNAQDVKSSYSVTTDFTYASEYVFRGVEVAGNSFQPSIEVSVDDAYVGLWTNNPVTDNESNEIDIYGGYKYKVNDALSFEAVGTYYWYPEATGGATKDSIEVGLGATYVYQGISSSLYYYYDFTLEADTIQASVGYSVPLEAIGSSVDFSVFAGTADGRDWAPDSGSRVFETYNYYGFDISVPYKLNDKAAITTGIHYAANDAYFDGSAPDSNLWFTVGLSVGF</sequence>
<dbReference type="EMBL" id="CP023344">
    <property type="protein sequence ID" value="ATC64043.1"/>
    <property type="molecule type" value="Genomic_DNA"/>
</dbReference>
<dbReference type="Proteomes" id="UP000217265">
    <property type="component" value="Chromosome"/>
</dbReference>
<dbReference type="NCBIfam" id="TIGR02001">
    <property type="entry name" value="gcw_chp"/>
    <property type="match status" value="1"/>
</dbReference>
<dbReference type="InterPro" id="IPR010239">
    <property type="entry name" value="CHP02001"/>
</dbReference>
<dbReference type="AlphaFoldDB" id="A0A290Q6J4"/>
<evidence type="ECO:0000313" key="2">
    <source>
        <dbReference type="EMBL" id="ATC64043.1"/>
    </source>
</evidence>
<dbReference type="KEGG" id="vbh:CMV30_08820"/>